<dbReference type="InterPro" id="IPR016181">
    <property type="entry name" value="Acyl_CoA_acyltransferase"/>
</dbReference>
<comment type="caution">
    <text evidence="4">The sequence shown here is derived from an EMBL/GenBank/DDBJ whole genome shotgun (WGS) entry which is preliminary data.</text>
</comment>
<dbReference type="CDD" id="cd04301">
    <property type="entry name" value="NAT_SF"/>
    <property type="match status" value="1"/>
</dbReference>
<dbReference type="NCBIfam" id="NF007853">
    <property type="entry name" value="PRK10562.1"/>
    <property type="match status" value="1"/>
</dbReference>
<dbReference type="PANTHER" id="PTHR43800:SF1">
    <property type="entry name" value="PEPTIDYL-LYSINE N-ACETYLTRANSFERASE YJAB"/>
    <property type="match status" value="1"/>
</dbReference>
<proteinExistence type="predicted"/>
<organism evidence="4 5">
    <name type="scientific">Clostridium chromiireducens</name>
    <dbReference type="NCBI Taxonomy" id="225345"/>
    <lineage>
        <taxon>Bacteria</taxon>
        <taxon>Bacillati</taxon>
        <taxon>Bacillota</taxon>
        <taxon>Clostridia</taxon>
        <taxon>Eubacteriales</taxon>
        <taxon>Clostridiaceae</taxon>
        <taxon>Clostridium</taxon>
    </lineage>
</organism>
<gene>
    <name evidence="4" type="ORF">GKZ28_20335</name>
</gene>
<dbReference type="RefSeq" id="WP_160360662.1">
    <property type="nucleotide sequence ID" value="NZ_WSRQ01000044.1"/>
</dbReference>
<dbReference type="Gene3D" id="3.40.630.30">
    <property type="match status" value="1"/>
</dbReference>
<sequence>MISRLNKNEVDEIMRIWLDASMVAHDFIDKQYWIDKYEVVKNEYIPNSETFVYKEKNEIKGFISIINENFIGALFVDNKNQCEGIGSRLIDFVINKYNELSLTVYKDNLNAVDFYKKHNFKIISEDLDEDTNKVEFMMMRQLS</sequence>
<name>A0A964RQV2_9CLOT</name>
<feature type="domain" description="N-acetyltransferase" evidence="3">
    <location>
        <begin position="1"/>
        <end position="143"/>
    </location>
</feature>
<evidence type="ECO:0000256" key="1">
    <source>
        <dbReference type="ARBA" id="ARBA00022679"/>
    </source>
</evidence>
<evidence type="ECO:0000313" key="5">
    <source>
        <dbReference type="Proteomes" id="UP000656077"/>
    </source>
</evidence>
<evidence type="ECO:0000259" key="3">
    <source>
        <dbReference type="PROSITE" id="PS51186"/>
    </source>
</evidence>
<dbReference type="InterPro" id="IPR000182">
    <property type="entry name" value="GNAT_dom"/>
</dbReference>
<reference evidence="4" key="1">
    <citation type="submission" date="2019-12" db="EMBL/GenBank/DDBJ databases">
        <title>Microbes associate with the intestines of laboratory mice.</title>
        <authorList>
            <person name="Navarre W."/>
            <person name="Wong E."/>
        </authorList>
    </citation>
    <scope>NUCLEOTIDE SEQUENCE</scope>
    <source>
        <strain evidence="4">NM79_F5</strain>
    </source>
</reference>
<dbReference type="Pfam" id="PF13673">
    <property type="entry name" value="Acetyltransf_10"/>
    <property type="match status" value="1"/>
</dbReference>
<dbReference type="AlphaFoldDB" id="A0A964RQV2"/>
<dbReference type="GO" id="GO:0016747">
    <property type="term" value="F:acyltransferase activity, transferring groups other than amino-acyl groups"/>
    <property type="evidence" value="ECO:0007669"/>
    <property type="project" value="InterPro"/>
</dbReference>
<dbReference type="PROSITE" id="PS51186">
    <property type="entry name" value="GNAT"/>
    <property type="match status" value="1"/>
</dbReference>
<dbReference type="PANTHER" id="PTHR43800">
    <property type="entry name" value="PEPTIDYL-LYSINE N-ACETYLTRANSFERASE YJAB"/>
    <property type="match status" value="1"/>
</dbReference>
<accession>A0A964RQV2</accession>
<dbReference type="Proteomes" id="UP000656077">
    <property type="component" value="Unassembled WGS sequence"/>
</dbReference>
<keyword evidence="1 4" id="KW-0808">Transferase</keyword>
<protein>
    <submittedName>
        <fullName evidence="4">N-acetyltransferase</fullName>
        <ecNumber evidence="4">2.3.1.-</ecNumber>
    </submittedName>
</protein>
<dbReference type="SUPFAM" id="SSF55729">
    <property type="entry name" value="Acyl-CoA N-acyltransferases (Nat)"/>
    <property type="match status" value="1"/>
</dbReference>
<evidence type="ECO:0000313" key="4">
    <source>
        <dbReference type="EMBL" id="MVX66030.1"/>
    </source>
</evidence>
<dbReference type="EMBL" id="WSRQ01000044">
    <property type="protein sequence ID" value="MVX66030.1"/>
    <property type="molecule type" value="Genomic_DNA"/>
</dbReference>
<dbReference type="EC" id="2.3.1.-" evidence="4"/>
<evidence type="ECO:0000256" key="2">
    <source>
        <dbReference type="ARBA" id="ARBA00023315"/>
    </source>
</evidence>
<keyword evidence="2 4" id="KW-0012">Acyltransferase</keyword>